<protein>
    <submittedName>
        <fullName evidence="1">Uncharacterized protein</fullName>
    </submittedName>
</protein>
<reference evidence="1 2" key="1">
    <citation type="submission" date="2014-02" db="EMBL/GenBank/DDBJ databases">
        <title>Diversity of Thermotogales isolates from hydrothermal vents.</title>
        <authorList>
            <person name="Haverkamp T.H.A."/>
            <person name="Lossouarn J."/>
            <person name="Geslin C."/>
            <person name="Nesbo C.L."/>
        </authorList>
    </citation>
    <scope>NUCLEOTIDE SEQUENCE [LARGE SCALE GENOMIC DNA]</scope>
    <source>
        <strain evidence="1 2">431</strain>
    </source>
</reference>
<name>A0ABM6GHF3_9BACT</name>
<gene>
    <name evidence="1" type="ORF">BW47_07560</name>
</gene>
<dbReference type="Proteomes" id="UP000185490">
    <property type="component" value="Chromosome"/>
</dbReference>
<sequence length="225" mass="25961">MRIIKNVIKTLKQELGLIKINDIKTNMNVTVTFEKVNLKTNLYDESIKANIVTRNFKFTPKLSSTSISNTTINVAKEEITQSRVKIKNISFENLNINNKSLTFQSKDVNIYEEDIYFKTTINAIDIPKPKIKSKIPPILFEVIIYPSKVVSKEKILKILREYILTQKNKDIKFIGFFKNVPLGYAEKIIITNNKLTVILNKKGKNFVSNVVIFKIDGKYKLEVIK</sequence>
<proteinExistence type="predicted"/>
<dbReference type="EMBL" id="CP007389">
    <property type="protein sequence ID" value="APT74903.1"/>
    <property type="molecule type" value="Genomic_DNA"/>
</dbReference>
<evidence type="ECO:0000313" key="1">
    <source>
        <dbReference type="EMBL" id="APT74903.1"/>
    </source>
</evidence>
<evidence type="ECO:0000313" key="2">
    <source>
        <dbReference type="Proteomes" id="UP000185490"/>
    </source>
</evidence>
<organism evidence="1 2">
    <name type="scientific">Thermosipho melanesiensis</name>
    <dbReference type="NCBI Taxonomy" id="46541"/>
    <lineage>
        <taxon>Bacteria</taxon>
        <taxon>Thermotogati</taxon>
        <taxon>Thermotogota</taxon>
        <taxon>Thermotogae</taxon>
        <taxon>Thermotogales</taxon>
        <taxon>Fervidobacteriaceae</taxon>
        <taxon>Thermosipho</taxon>
    </lineage>
</organism>
<accession>A0ABM6GHF3</accession>
<dbReference type="RefSeq" id="WP_012057634.1">
    <property type="nucleotide sequence ID" value="NZ_CP007389.1"/>
</dbReference>
<keyword evidence="2" id="KW-1185">Reference proteome</keyword>